<comment type="caution">
    <text evidence="1">The sequence shown here is derived from an EMBL/GenBank/DDBJ whole genome shotgun (WGS) entry which is preliminary data.</text>
</comment>
<sequence length="153" mass="17643">MELVPALDVKGDCKEPHMLQELIVTYKAWRAKQVQQNLNFDQILVEYDCQADYNFHDKSKLAWESRIPCVSVSELFHWIAAANILHAVRAAVRRGTLGSFVATWTDLVVAGSLHFAWLLGWILQAYLAWNHPIHWLKYHLMIFSTSSIIHSID</sequence>
<reference evidence="1" key="1">
    <citation type="submission" date="2021-11" db="EMBL/GenBank/DDBJ databases">
        <authorList>
            <person name="Schell T."/>
        </authorList>
    </citation>
    <scope>NUCLEOTIDE SEQUENCE</scope>
    <source>
        <strain evidence="1">M5</strain>
    </source>
</reference>
<gene>
    <name evidence="1" type="ORF">DGAL_LOCUS6565</name>
</gene>
<name>A0A8J2RVL5_9CRUS</name>
<dbReference type="AlphaFoldDB" id="A0A8J2RVL5"/>
<organism evidence="1 2">
    <name type="scientific">Daphnia galeata</name>
    <dbReference type="NCBI Taxonomy" id="27404"/>
    <lineage>
        <taxon>Eukaryota</taxon>
        <taxon>Metazoa</taxon>
        <taxon>Ecdysozoa</taxon>
        <taxon>Arthropoda</taxon>
        <taxon>Crustacea</taxon>
        <taxon>Branchiopoda</taxon>
        <taxon>Diplostraca</taxon>
        <taxon>Cladocera</taxon>
        <taxon>Anomopoda</taxon>
        <taxon>Daphniidae</taxon>
        <taxon>Daphnia</taxon>
    </lineage>
</organism>
<dbReference type="OrthoDB" id="10452715at2759"/>
<protein>
    <submittedName>
        <fullName evidence="1">Uncharacterized protein</fullName>
    </submittedName>
</protein>
<keyword evidence="2" id="KW-1185">Reference proteome</keyword>
<evidence type="ECO:0000313" key="2">
    <source>
        <dbReference type="Proteomes" id="UP000789390"/>
    </source>
</evidence>
<dbReference type="EMBL" id="CAKKLH010000118">
    <property type="protein sequence ID" value="CAH0103888.1"/>
    <property type="molecule type" value="Genomic_DNA"/>
</dbReference>
<evidence type="ECO:0000313" key="1">
    <source>
        <dbReference type="EMBL" id="CAH0103888.1"/>
    </source>
</evidence>
<proteinExistence type="predicted"/>
<dbReference type="Proteomes" id="UP000789390">
    <property type="component" value="Unassembled WGS sequence"/>
</dbReference>
<accession>A0A8J2RVL5</accession>